<dbReference type="AlphaFoldDB" id="A0A1G7DXA3"/>
<dbReference type="SUPFAM" id="SSF53474">
    <property type="entry name" value="alpha/beta-Hydrolases"/>
    <property type="match status" value="1"/>
</dbReference>
<evidence type="ECO:0000259" key="1">
    <source>
        <dbReference type="Pfam" id="PF20408"/>
    </source>
</evidence>
<dbReference type="STRING" id="69960.SAMN05421720_10876"/>
<dbReference type="PANTHER" id="PTHR13136:SF11">
    <property type="entry name" value="TESTIS-EXPRESSED PROTEIN 30"/>
    <property type="match status" value="1"/>
</dbReference>
<dbReference type="EMBL" id="FNAP01000008">
    <property type="protein sequence ID" value="SDE56109.1"/>
    <property type="molecule type" value="Genomic_DNA"/>
</dbReference>
<accession>A0A1G7DXA3</accession>
<dbReference type="Proteomes" id="UP000199412">
    <property type="component" value="Unassembled WGS sequence"/>
</dbReference>
<sequence>MPNETPTLMDGPPNGWRLLLAHGAGAPMDSDWMTDVARGLADGGVRVIRFEFPYMAARRADGRRRPPDREAVLLDTWRHMIAAHGPAERVVIGGKSMGGRMASLVADAESTRGLLCLGYPFHPPGKPERTRTAHLAALRTPALFCQGTRDPMGGPDAVAAATLAPGIRLCWLEDGDHGFKPRKASGRTHAQAIAEAVAASLAFIRDPTGART</sequence>
<gene>
    <name evidence="2" type="ORF">SAMN05421720_10876</name>
</gene>
<protein>
    <recommendedName>
        <fullName evidence="1">KANL3/Tex30 alpha/beta hydrolase-like domain-containing protein</fullName>
    </recommendedName>
</protein>
<keyword evidence="3" id="KW-1185">Reference proteome</keyword>
<name>A0A1G7DXA3_9PROT</name>
<organism evidence="2 3">
    <name type="scientific">Rhodospira trueperi</name>
    <dbReference type="NCBI Taxonomy" id="69960"/>
    <lineage>
        <taxon>Bacteria</taxon>
        <taxon>Pseudomonadati</taxon>
        <taxon>Pseudomonadota</taxon>
        <taxon>Alphaproteobacteria</taxon>
        <taxon>Rhodospirillales</taxon>
        <taxon>Rhodospirillaceae</taxon>
        <taxon>Rhodospira</taxon>
    </lineage>
</organism>
<dbReference type="RefSeq" id="WP_092786429.1">
    <property type="nucleotide sequence ID" value="NZ_FNAP01000008.1"/>
</dbReference>
<dbReference type="InterPro" id="IPR046879">
    <property type="entry name" value="KANL3/Tex30_Abhydrolase"/>
</dbReference>
<dbReference type="InterPro" id="IPR026555">
    <property type="entry name" value="NSL3/Tex30"/>
</dbReference>
<reference evidence="2 3" key="1">
    <citation type="submission" date="2016-10" db="EMBL/GenBank/DDBJ databases">
        <authorList>
            <person name="de Groot N.N."/>
        </authorList>
    </citation>
    <scope>NUCLEOTIDE SEQUENCE [LARGE SCALE GENOMIC DNA]</scope>
    <source>
        <strain evidence="2 3">ATCC 700224</strain>
    </source>
</reference>
<dbReference type="Pfam" id="PF20408">
    <property type="entry name" value="Abhydrolase_11"/>
    <property type="match status" value="1"/>
</dbReference>
<feature type="domain" description="KANL3/Tex30 alpha/beta hydrolase-like" evidence="1">
    <location>
        <begin position="17"/>
        <end position="204"/>
    </location>
</feature>
<proteinExistence type="predicted"/>
<dbReference type="InterPro" id="IPR029058">
    <property type="entry name" value="AB_hydrolase_fold"/>
</dbReference>
<evidence type="ECO:0000313" key="3">
    <source>
        <dbReference type="Proteomes" id="UP000199412"/>
    </source>
</evidence>
<dbReference type="Gene3D" id="3.40.50.1820">
    <property type="entry name" value="alpha/beta hydrolase"/>
    <property type="match status" value="1"/>
</dbReference>
<dbReference type="OrthoDB" id="652634at2"/>
<dbReference type="PANTHER" id="PTHR13136">
    <property type="entry name" value="TESTIS DEVELOPMENT PROTEIN PRTD"/>
    <property type="match status" value="1"/>
</dbReference>
<evidence type="ECO:0000313" key="2">
    <source>
        <dbReference type="EMBL" id="SDE56109.1"/>
    </source>
</evidence>